<evidence type="ECO:0000256" key="1">
    <source>
        <dbReference type="ARBA" id="ARBA00004651"/>
    </source>
</evidence>
<dbReference type="CDD" id="cd06261">
    <property type="entry name" value="TM_PBP2"/>
    <property type="match status" value="1"/>
</dbReference>
<evidence type="ECO:0000313" key="10">
    <source>
        <dbReference type="Proteomes" id="UP000249590"/>
    </source>
</evidence>
<evidence type="ECO:0000313" key="9">
    <source>
        <dbReference type="EMBL" id="RAI02478.1"/>
    </source>
</evidence>
<dbReference type="GO" id="GO:0055085">
    <property type="term" value="P:transmembrane transport"/>
    <property type="evidence" value="ECO:0007669"/>
    <property type="project" value="InterPro"/>
</dbReference>
<proteinExistence type="inferred from homology"/>
<dbReference type="Proteomes" id="UP000249590">
    <property type="component" value="Unassembled WGS sequence"/>
</dbReference>
<dbReference type="InterPro" id="IPR000515">
    <property type="entry name" value="MetI-like"/>
</dbReference>
<feature type="domain" description="ABC transmembrane type-1" evidence="8">
    <location>
        <begin position="94"/>
        <end position="283"/>
    </location>
</feature>
<dbReference type="Gene3D" id="1.10.3720.10">
    <property type="entry name" value="MetI-like"/>
    <property type="match status" value="1"/>
</dbReference>
<keyword evidence="2 7" id="KW-0813">Transport</keyword>
<evidence type="ECO:0000256" key="2">
    <source>
        <dbReference type="ARBA" id="ARBA00022448"/>
    </source>
</evidence>
<dbReference type="RefSeq" id="WP_111346115.1">
    <property type="nucleotide sequence ID" value="NZ_QHHQ01000002.1"/>
</dbReference>
<dbReference type="AlphaFoldDB" id="A0A8B2NVY2"/>
<dbReference type="PROSITE" id="PS50928">
    <property type="entry name" value="ABC_TM1"/>
    <property type="match status" value="1"/>
</dbReference>
<comment type="subcellular location">
    <subcellularLocation>
        <location evidence="1 7">Cell membrane</location>
        <topology evidence="1 7">Multi-pass membrane protein</topology>
    </subcellularLocation>
</comment>
<dbReference type="Pfam" id="PF00528">
    <property type="entry name" value="BPD_transp_1"/>
    <property type="match status" value="1"/>
</dbReference>
<evidence type="ECO:0000256" key="7">
    <source>
        <dbReference type="RuleBase" id="RU363032"/>
    </source>
</evidence>
<dbReference type="InterPro" id="IPR035906">
    <property type="entry name" value="MetI-like_sf"/>
</dbReference>
<keyword evidence="4 7" id="KW-0812">Transmembrane</keyword>
<name>A0A8B2NVY2_9HYPH</name>
<evidence type="ECO:0000256" key="5">
    <source>
        <dbReference type="ARBA" id="ARBA00022989"/>
    </source>
</evidence>
<evidence type="ECO:0000259" key="8">
    <source>
        <dbReference type="PROSITE" id="PS50928"/>
    </source>
</evidence>
<evidence type="ECO:0000256" key="6">
    <source>
        <dbReference type="ARBA" id="ARBA00023136"/>
    </source>
</evidence>
<evidence type="ECO:0000256" key="4">
    <source>
        <dbReference type="ARBA" id="ARBA00022692"/>
    </source>
</evidence>
<evidence type="ECO:0000256" key="3">
    <source>
        <dbReference type="ARBA" id="ARBA00022475"/>
    </source>
</evidence>
<dbReference type="InterPro" id="IPR025966">
    <property type="entry name" value="OppC_N"/>
</dbReference>
<comment type="similarity">
    <text evidence="7">Belongs to the binding-protein-dependent transport system permease family.</text>
</comment>
<accession>A0A8B2NVY2</accession>
<dbReference type="GO" id="GO:0005886">
    <property type="term" value="C:plasma membrane"/>
    <property type="evidence" value="ECO:0007669"/>
    <property type="project" value="UniProtKB-SubCell"/>
</dbReference>
<keyword evidence="10" id="KW-1185">Reference proteome</keyword>
<dbReference type="OrthoDB" id="9766870at2"/>
<dbReference type="Pfam" id="PF12911">
    <property type="entry name" value="OppC_N"/>
    <property type="match status" value="1"/>
</dbReference>
<feature type="transmembrane region" description="Helical" evidence="7">
    <location>
        <begin position="202"/>
        <end position="221"/>
    </location>
</feature>
<organism evidence="9 10">
    <name type="scientific">Acuticoccus sediminis</name>
    <dbReference type="NCBI Taxonomy" id="2184697"/>
    <lineage>
        <taxon>Bacteria</taxon>
        <taxon>Pseudomonadati</taxon>
        <taxon>Pseudomonadota</taxon>
        <taxon>Alphaproteobacteria</taxon>
        <taxon>Hyphomicrobiales</taxon>
        <taxon>Amorphaceae</taxon>
        <taxon>Acuticoccus</taxon>
    </lineage>
</organism>
<gene>
    <name evidence="9" type="ORF">DLJ53_14115</name>
</gene>
<feature type="transmembrane region" description="Helical" evidence="7">
    <location>
        <begin position="98"/>
        <end position="122"/>
    </location>
</feature>
<dbReference type="PANTHER" id="PTHR43386">
    <property type="entry name" value="OLIGOPEPTIDE TRANSPORT SYSTEM PERMEASE PROTEIN APPC"/>
    <property type="match status" value="1"/>
</dbReference>
<dbReference type="SUPFAM" id="SSF161098">
    <property type="entry name" value="MetI-like"/>
    <property type="match status" value="1"/>
</dbReference>
<feature type="transmembrane region" description="Helical" evidence="7">
    <location>
        <begin position="142"/>
        <end position="167"/>
    </location>
</feature>
<reference evidence="9 10" key="1">
    <citation type="submission" date="2018-05" db="EMBL/GenBank/DDBJ databases">
        <title>Acuticoccus sediminis sp. nov., isolated from deep-sea sediment of Indian Ocean.</title>
        <authorList>
            <person name="Liu X."/>
            <person name="Lai Q."/>
            <person name="Du Y."/>
            <person name="Sun F."/>
            <person name="Zhang X."/>
            <person name="Wang S."/>
            <person name="Shao Z."/>
        </authorList>
    </citation>
    <scope>NUCLEOTIDE SEQUENCE [LARGE SCALE GENOMIC DNA]</scope>
    <source>
        <strain evidence="9 10">PTG4-2</strain>
    </source>
</reference>
<sequence>MSDATVASAVAMPRRASALLRELRRPTVLVSLTFLALLVACALVPGLIAPADPYKQSLIHRFAKPLFLTDRASGYLLGGDQVGRDILSRMIYGARMTLLISLGAVAIAGSLGTLLGVVAGYFGGWIDSIVLRLIDMLLAFPIILLVIALVTVVGSSVPSLILIMGLASWPQFARITRSSVLQVKMLDYIESARAIGSSSRRILLAHVVPNILSALIVFTTFEISRMILIEATLSFLGIGVQPPAPTWGGMISEGQQYLYMSWYASFFPGIAIATTILMFNTLGDALRDALDPRMST</sequence>
<feature type="transmembrane region" description="Helical" evidence="7">
    <location>
        <begin position="257"/>
        <end position="279"/>
    </location>
</feature>
<dbReference type="EMBL" id="QHHQ01000002">
    <property type="protein sequence ID" value="RAI02478.1"/>
    <property type="molecule type" value="Genomic_DNA"/>
</dbReference>
<keyword evidence="3" id="KW-1003">Cell membrane</keyword>
<dbReference type="PANTHER" id="PTHR43386:SF25">
    <property type="entry name" value="PEPTIDE ABC TRANSPORTER PERMEASE PROTEIN"/>
    <property type="match status" value="1"/>
</dbReference>
<feature type="transmembrane region" description="Helical" evidence="7">
    <location>
        <begin position="28"/>
        <end position="51"/>
    </location>
</feature>
<keyword evidence="6 7" id="KW-0472">Membrane</keyword>
<keyword evidence="5 7" id="KW-1133">Transmembrane helix</keyword>
<comment type="caution">
    <text evidence="9">The sequence shown here is derived from an EMBL/GenBank/DDBJ whole genome shotgun (WGS) entry which is preliminary data.</text>
</comment>
<protein>
    <submittedName>
        <fullName evidence="9">Peptide ABC transporter permease</fullName>
    </submittedName>
</protein>
<dbReference type="InterPro" id="IPR050366">
    <property type="entry name" value="BP-dependent_transpt_permease"/>
</dbReference>